<keyword evidence="11" id="KW-1185">Reference proteome</keyword>
<feature type="domain" description="Rieske" evidence="10">
    <location>
        <begin position="84"/>
        <end position="180"/>
    </location>
</feature>
<comment type="cofactor">
    <cofactor evidence="1">
        <name>FAD</name>
        <dbReference type="ChEBI" id="CHEBI:57692"/>
    </cofactor>
</comment>
<keyword evidence="3" id="KW-0285">Flavoprotein</keyword>
<dbReference type="Gene3D" id="3.30.390.30">
    <property type="match status" value="1"/>
</dbReference>
<dbReference type="InterPro" id="IPR036922">
    <property type="entry name" value="Rieske_2Fe-2S_sf"/>
</dbReference>
<dbReference type="PROSITE" id="PS51296">
    <property type="entry name" value="RIESKE"/>
    <property type="match status" value="1"/>
</dbReference>
<dbReference type="InterPro" id="IPR036188">
    <property type="entry name" value="FAD/NAD-bd_sf"/>
</dbReference>
<dbReference type="RefSeq" id="XP_017781398.1">
    <property type="nucleotide sequence ID" value="XM_017925909.1"/>
</dbReference>
<dbReference type="InterPro" id="IPR023753">
    <property type="entry name" value="FAD/NAD-binding_dom"/>
</dbReference>
<name>A0ABM1N3J8_NICVS</name>
<dbReference type="InterPro" id="IPR016156">
    <property type="entry name" value="FAD/NAD-linked_Rdtase_dimer_sf"/>
</dbReference>
<dbReference type="Pfam" id="PF00355">
    <property type="entry name" value="Rieske"/>
    <property type="match status" value="1"/>
</dbReference>
<evidence type="ECO:0000313" key="11">
    <source>
        <dbReference type="Proteomes" id="UP000695000"/>
    </source>
</evidence>
<evidence type="ECO:0000256" key="3">
    <source>
        <dbReference type="ARBA" id="ARBA00022630"/>
    </source>
</evidence>
<reference evidence="12" key="1">
    <citation type="submission" date="2025-08" db="UniProtKB">
        <authorList>
            <consortium name="RefSeq"/>
        </authorList>
    </citation>
    <scope>IDENTIFICATION</scope>
    <source>
        <tissue evidence="12">Whole Larva</tissue>
    </source>
</reference>
<dbReference type="SUPFAM" id="SSF50022">
    <property type="entry name" value="ISP domain"/>
    <property type="match status" value="1"/>
</dbReference>
<sequence length="605" mass="66233">MSMRKFLSLQSRLAGQHLIKSQCVPTRPTNRTFVSRTIGNATLLLCDVNGGVKTNGLLIMGCTTSRLGISTSNTTTKDDVYVEDVVCQDGDIKENEMKSFELGDAGKVLLVRQNGKLSAIGSKCTHYGAPLETGALGEGRIRCPWHGACFNIANGDIEDFPGLDSLPCYEVKVENNNVKVRAKKSDLQSNKRVKTMCKMDSGNDEKIVVIGGGPAGATCVETLRQEGFTGKITMICKENYLPYDRVKVSKSMDVDIEKIQLRSDAFYKEHDIEVLKNTEAVSVDTQANSVSLNNGKKLDYTKIFIATGSKAMKANIPGAELGKVVVIRNYDDAKYIRQLLNKEMNVVVLGASFIAMEAASYCVDKVKSVTVIGRDQVPFRQLLGTEIGSAFKTLFEEKGIKFVMNSGMKACIGDGEGNIQQVELVNGDRLEADLCIMGVGGAVNTEFLKNSGIELTKNGSIEVNEFMQSNVQNVYVGGDIAFAPVYSNDNLKSAIGHYPLAHYHGKIAAMNMTGKATPLKAVPFFWTMLFGKGIRYSGHGKYDNILYSGNVQELKFVAYYMKDDRVVAISSCGRDPIVSKYAELRAQGKDLLRNDLGEDLLAWTR</sequence>
<dbReference type="PRINTS" id="PR00411">
    <property type="entry name" value="PNDRDTASEI"/>
</dbReference>
<keyword evidence="7" id="KW-0560">Oxidoreductase</keyword>
<evidence type="ECO:0000259" key="10">
    <source>
        <dbReference type="PROSITE" id="PS51296"/>
    </source>
</evidence>
<evidence type="ECO:0000313" key="12">
    <source>
        <dbReference type="RefSeq" id="XP_017781398.1"/>
    </source>
</evidence>
<evidence type="ECO:0000256" key="4">
    <source>
        <dbReference type="ARBA" id="ARBA00022714"/>
    </source>
</evidence>
<dbReference type="SUPFAM" id="SSF55424">
    <property type="entry name" value="FAD/NAD-linked reductases, dimerisation (C-terminal) domain"/>
    <property type="match status" value="1"/>
</dbReference>
<dbReference type="InterPro" id="IPR017941">
    <property type="entry name" value="Rieske_2Fe-2S"/>
</dbReference>
<keyword evidence="5" id="KW-0479">Metal-binding</keyword>
<dbReference type="PANTHER" id="PTHR43557">
    <property type="entry name" value="APOPTOSIS-INDUCING FACTOR 1"/>
    <property type="match status" value="1"/>
</dbReference>
<keyword evidence="8" id="KW-0408">Iron</keyword>
<dbReference type="PRINTS" id="PR00368">
    <property type="entry name" value="FADPNR"/>
</dbReference>
<evidence type="ECO:0000256" key="9">
    <source>
        <dbReference type="ARBA" id="ARBA00023014"/>
    </source>
</evidence>
<dbReference type="GeneID" id="108566154"/>
<keyword evidence="9" id="KW-0411">Iron-sulfur</keyword>
<evidence type="ECO:0000256" key="5">
    <source>
        <dbReference type="ARBA" id="ARBA00022723"/>
    </source>
</evidence>
<dbReference type="Gene3D" id="3.50.50.60">
    <property type="entry name" value="FAD/NAD(P)-binding domain"/>
    <property type="match status" value="2"/>
</dbReference>
<evidence type="ECO:0000256" key="6">
    <source>
        <dbReference type="ARBA" id="ARBA00022827"/>
    </source>
</evidence>
<keyword evidence="4" id="KW-0001">2Fe-2S</keyword>
<accession>A0ABM1N3J8</accession>
<dbReference type="CDD" id="cd03478">
    <property type="entry name" value="Rieske_AIFL_N"/>
    <property type="match status" value="1"/>
</dbReference>
<dbReference type="SUPFAM" id="SSF51905">
    <property type="entry name" value="FAD/NAD(P)-binding domain"/>
    <property type="match status" value="1"/>
</dbReference>
<dbReference type="InterPro" id="IPR050446">
    <property type="entry name" value="FAD-oxidoreductase/Apoptosis"/>
</dbReference>
<dbReference type="Pfam" id="PF07992">
    <property type="entry name" value="Pyr_redox_2"/>
    <property type="match status" value="1"/>
</dbReference>
<dbReference type="Gene3D" id="2.102.10.10">
    <property type="entry name" value="Rieske [2Fe-2S] iron-sulphur domain"/>
    <property type="match status" value="1"/>
</dbReference>
<evidence type="ECO:0000256" key="2">
    <source>
        <dbReference type="ARBA" id="ARBA00006442"/>
    </source>
</evidence>
<organism evidence="11 12">
    <name type="scientific">Nicrophorus vespilloides</name>
    <name type="common">Boreal carrion beetle</name>
    <dbReference type="NCBI Taxonomy" id="110193"/>
    <lineage>
        <taxon>Eukaryota</taxon>
        <taxon>Metazoa</taxon>
        <taxon>Ecdysozoa</taxon>
        <taxon>Arthropoda</taxon>
        <taxon>Hexapoda</taxon>
        <taxon>Insecta</taxon>
        <taxon>Pterygota</taxon>
        <taxon>Neoptera</taxon>
        <taxon>Endopterygota</taxon>
        <taxon>Coleoptera</taxon>
        <taxon>Polyphaga</taxon>
        <taxon>Staphyliniformia</taxon>
        <taxon>Silphidae</taxon>
        <taxon>Nicrophorinae</taxon>
        <taxon>Nicrophorus</taxon>
    </lineage>
</organism>
<evidence type="ECO:0000256" key="8">
    <source>
        <dbReference type="ARBA" id="ARBA00023004"/>
    </source>
</evidence>
<comment type="similarity">
    <text evidence="2">Belongs to the FAD-dependent oxidoreductase family.</text>
</comment>
<gene>
    <name evidence="12" type="primary">LOC108566154</name>
</gene>
<dbReference type="PANTHER" id="PTHR43557:SF2">
    <property type="entry name" value="RIESKE DOMAIN-CONTAINING PROTEIN-RELATED"/>
    <property type="match status" value="1"/>
</dbReference>
<proteinExistence type="inferred from homology"/>
<evidence type="ECO:0000256" key="1">
    <source>
        <dbReference type="ARBA" id="ARBA00001974"/>
    </source>
</evidence>
<keyword evidence="6" id="KW-0274">FAD</keyword>
<dbReference type="Proteomes" id="UP000695000">
    <property type="component" value="Unplaced"/>
</dbReference>
<protein>
    <submittedName>
        <fullName evidence="12">Apoptosis-inducing factor 3</fullName>
    </submittedName>
</protein>
<evidence type="ECO:0000256" key="7">
    <source>
        <dbReference type="ARBA" id="ARBA00023002"/>
    </source>
</evidence>